<evidence type="ECO:0000313" key="4">
    <source>
        <dbReference type="Proteomes" id="UP001144280"/>
    </source>
</evidence>
<evidence type="ECO:0000313" key="3">
    <source>
        <dbReference type="EMBL" id="GLI02027.1"/>
    </source>
</evidence>
<reference evidence="3" key="1">
    <citation type="submission" date="2022-12" db="EMBL/GenBank/DDBJ databases">
        <title>New Phytohabitans aurantiacus sp. RD004123 nov., an actinomycete isolated from soil.</title>
        <authorList>
            <person name="Triningsih D.W."/>
            <person name="Harunari E."/>
            <person name="Igarashi Y."/>
        </authorList>
    </citation>
    <scope>NUCLEOTIDE SEQUENCE</scope>
    <source>
        <strain evidence="3">RD004123</strain>
    </source>
</reference>
<dbReference type="InterPro" id="IPR014729">
    <property type="entry name" value="Rossmann-like_a/b/a_fold"/>
</dbReference>
<sequence length="265" mass="27428">MIVENAPVVVGVKDMATDSDSVRLAAQEAASTGAPLHIVHAFVWELFLSNEYGDDRELAEQMVGEAVALARGAYPSLTVTSEVVDGDPTRVLLRAATDAALLVLGGQGLARHGTDPALSVSIQVAARACQPVLFACGPERPGPVVVGVDGSADAAVGLDAAYDEARRRRTSVVVVHAEGAPCAEPPPPAVPAEHRVVDRPADEALIAESNGAQLVVVGAQGDRPTLLGPVTQAVLRHAHCPVLVARARPILRGNGIRRDTQALAS</sequence>
<proteinExistence type="inferred from homology"/>
<comment type="caution">
    <text evidence="3">The sequence shown here is derived from an EMBL/GenBank/DDBJ whole genome shotgun (WGS) entry which is preliminary data.</text>
</comment>
<evidence type="ECO:0000256" key="1">
    <source>
        <dbReference type="ARBA" id="ARBA00008791"/>
    </source>
</evidence>
<name>A0ABQ5R5G6_9ACTN</name>
<evidence type="ECO:0000259" key="2">
    <source>
        <dbReference type="Pfam" id="PF00582"/>
    </source>
</evidence>
<dbReference type="Gene3D" id="3.40.50.620">
    <property type="entry name" value="HUPs"/>
    <property type="match status" value="3"/>
</dbReference>
<dbReference type="PANTHER" id="PTHR46268">
    <property type="entry name" value="STRESS RESPONSE PROTEIN NHAX"/>
    <property type="match status" value="1"/>
</dbReference>
<feature type="domain" description="UspA" evidence="2">
    <location>
        <begin position="184"/>
        <end position="246"/>
    </location>
</feature>
<organism evidence="3 4">
    <name type="scientific">Phytohabitans aurantiacus</name>
    <dbReference type="NCBI Taxonomy" id="3016789"/>
    <lineage>
        <taxon>Bacteria</taxon>
        <taxon>Bacillati</taxon>
        <taxon>Actinomycetota</taxon>
        <taxon>Actinomycetes</taxon>
        <taxon>Micromonosporales</taxon>
        <taxon>Micromonosporaceae</taxon>
    </lineage>
</organism>
<dbReference type="EMBL" id="BSDI01000053">
    <property type="protein sequence ID" value="GLI02027.1"/>
    <property type="molecule type" value="Genomic_DNA"/>
</dbReference>
<dbReference type="Pfam" id="PF00582">
    <property type="entry name" value="Usp"/>
    <property type="match status" value="2"/>
</dbReference>
<dbReference type="Proteomes" id="UP001144280">
    <property type="component" value="Unassembled WGS sequence"/>
</dbReference>
<gene>
    <name evidence="3" type="ORF">Pa4123_73040</name>
</gene>
<dbReference type="PANTHER" id="PTHR46268:SF15">
    <property type="entry name" value="UNIVERSAL STRESS PROTEIN HP_0031"/>
    <property type="match status" value="1"/>
</dbReference>
<dbReference type="RefSeq" id="WP_281903503.1">
    <property type="nucleotide sequence ID" value="NZ_BSDI01000053.1"/>
</dbReference>
<comment type="similarity">
    <text evidence="1">Belongs to the universal stress protein A family.</text>
</comment>
<feature type="domain" description="UspA" evidence="2">
    <location>
        <begin position="7"/>
        <end position="133"/>
    </location>
</feature>
<accession>A0ABQ5R5G6</accession>
<keyword evidence="4" id="KW-1185">Reference proteome</keyword>
<protein>
    <recommendedName>
        <fullName evidence="2">UspA domain-containing protein</fullName>
    </recommendedName>
</protein>
<dbReference type="PRINTS" id="PR01438">
    <property type="entry name" value="UNVRSLSTRESS"/>
</dbReference>
<dbReference type="InterPro" id="IPR006015">
    <property type="entry name" value="Universal_stress_UspA"/>
</dbReference>
<dbReference type="InterPro" id="IPR006016">
    <property type="entry name" value="UspA"/>
</dbReference>
<dbReference type="SUPFAM" id="SSF52402">
    <property type="entry name" value="Adenine nucleotide alpha hydrolases-like"/>
    <property type="match status" value="2"/>
</dbReference>